<dbReference type="SUPFAM" id="SSF54909">
    <property type="entry name" value="Dimeric alpha+beta barrel"/>
    <property type="match status" value="1"/>
</dbReference>
<evidence type="ECO:0000313" key="1">
    <source>
        <dbReference type="EMBL" id="KWT71383.1"/>
    </source>
</evidence>
<dbReference type="Proteomes" id="UP000059074">
    <property type="component" value="Unassembled WGS sequence"/>
</dbReference>
<evidence type="ECO:0000313" key="2">
    <source>
        <dbReference type="Proteomes" id="UP000059074"/>
    </source>
</evidence>
<dbReference type="EMBL" id="LMTR01000022">
    <property type="protein sequence ID" value="KWT71383.1"/>
    <property type="molecule type" value="Genomic_DNA"/>
</dbReference>
<dbReference type="Gene3D" id="3.30.70.100">
    <property type="match status" value="1"/>
</dbReference>
<accession>A0A125NW15</accession>
<comment type="caution">
    <text evidence="1">The sequence shown here is derived from an EMBL/GenBank/DDBJ whole genome shotgun (WGS) entry which is preliminary data.</text>
</comment>
<evidence type="ECO:0008006" key="3">
    <source>
        <dbReference type="Google" id="ProtNLM"/>
    </source>
</evidence>
<name>A0A125NW15_HYPSL</name>
<dbReference type="STRING" id="121290.APY04_0469"/>
<protein>
    <recommendedName>
        <fullName evidence="3">Antibiotic biosynthesis monooxygenase</fullName>
    </recommendedName>
</protein>
<sequence>MGAEMTTCGLYVRLKAKAGKEVELESFLKAALPAAEAEKDTPVWYAVRFAPGDFAIFDAFDAEAGRQAHINGAIAAALMAKADELLAEAPKIEAWDTLAVKLPG</sequence>
<keyword evidence="2" id="KW-1185">Reference proteome</keyword>
<dbReference type="PATRIC" id="fig|121290.4.peg.3672"/>
<dbReference type="InterPro" id="IPR011008">
    <property type="entry name" value="Dimeric_a/b-barrel"/>
</dbReference>
<dbReference type="AlphaFoldDB" id="A0A125NW15"/>
<reference evidence="1 2" key="1">
    <citation type="submission" date="2015-10" db="EMBL/GenBank/DDBJ databases">
        <title>Transcriptomic analysis of a linuron degrading triple-species bacterial consortium.</title>
        <authorList>
            <person name="Albers P."/>
        </authorList>
    </citation>
    <scope>NUCLEOTIDE SEQUENCE [LARGE SCALE GENOMIC DNA]</scope>
    <source>
        <strain evidence="1 2">WDL6</strain>
    </source>
</reference>
<gene>
    <name evidence="1" type="ORF">APY04_0469</name>
</gene>
<proteinExistence type="predicted"/>
<organism evidence="1 2">
    <name type="scientific">Hyphomicrobium sulfonivorans</name>
    <dbReference type="NCBI Taxonomy" id="121290"/>
    <lineage>
        <taxon>Bacteria</taxon>
        <taxon>Pseudomonadati</taxon>
        <taxon>Pseudomonadota</taxon>
        <taxon>Alphaproteobacteria</taxon>
        <taxon>Hyphomicrobiales</taxon>
        <taxon>Hyphomicrobiaceae</taxon>
        <taxon>Hyphomicrobium</taxon>
    </lineage>
</organism>